<dbReference type="Proteomes" id="UP000005239">
    <property type="component" value="Unassembled WGS sequence"/>
</dbReference>
<gene>
    <name evidence="1" type="primary">WBGene00093292</name>
</gene>
<dbReference type="EnsemblMetazoa" id="PPA03738.1">
    <property type="protein sequence ID" value="PPA03738.1"/>
    <property type="gene ID" value="WBGene00093292"/>
</dbReference>
<sequence length="103" mass="10717">CSDAIITSTSITCPLPDSKLLSVTGGSANQGLAVPITCKGTTWFLPDGTALIDVQLTRPIACTSPQTTVTTSTTTEPTPETCPELMKLSVEDCTTVIGDERVT</sequence>
<protein>
    <submittedName>
        <fullName evidence="1">Uncharacterized protein</fullName>
    </submittedName>
</protein>
<accession>A0A2A6B2S6</accession>
<name>A0A2A6B2S6_PRIPA</name>
<accession>A0A8R1U4G8</accession>
<reference evidence="2" key="1">
    <citation type="journal article" date="2008" name="Nat. Genet.">
        <title>The Pristionchus pacificus genome provides a unique perspective on nematode lifestyle and parasitism.</title>
        <authorList>
            <person name="Dieterich C."/>
            <person name="Clifton S.W."/>
            <person name="Schuster L.N."/>
            <person name="Chinwalla A."/>
            <person name="Delehaunty K."/>
            <person name="Dinkelacker I."/>
            <person name="Fulton L."/>
            <person name="Fulton R."/>
            <person name="Godfrey J."/>
            <person name="Minx P."/>
            <person name="Mitreva M."/>
            <person name="Roeseler W."/>
            <person name="Tian H."/>
            <person name="Witte H."/>
            <person name="Yang S.P."/>
            <person name="Wilson R.K."/>
            <person name="Sommer R.J."/>
        </authorList>
    </citation>
    <scope>NUCLEOTIDE SEQUENCE [LARGE SCALE GENOMIC DNA]</scope>
    <source>
        <strain evidence="2">PS312</strain>
    </source>
</reference>
<evidence type="ECO:0000313" key="2">
    <source>
        <dbReference type="Proteomes" id="UP000005239"/>
    </source>
</evidence>
<keyword evidence="2" id="KW-1185">Reference proteome</keyword>
<proteinExistence type="predicted"/>
<dbReference type="AlphaFoldDB" id="A0A2A6B2S6"/>
<reference evidence="1" key="2">
    <citation type="submission" date="2022-06" db="UniProtKB">
        <authorList>
            <consortium name="EnsemblMetazoa"/>
        </authorList>
    </citation>
    <scope>IDENTIFICATION</scope>
    <source>
        <strain evidence="1">PS312</strain>
    </source>
</reference>
<organism evidence="1 2">
    <name type="scientific">Pristionchus pacificus</name>
    <name type="common">Parasitic nematode worm</name>
    <dbReference type="NCBI Taxonomy" id="54126"/>
    <lineage>
        <taxon>Eukaryota</taxon>
        <taxon>Metazoa</taxon>
        <taxon>Ecdysozoa</taxon>
        <taxon>Nematoda</taxon>
        <taxon>Chromadorea</taxon>
        <taxon>Rhabditida</taxon>
        <taxon>Rhabditina</taxon>
        <taxon>Diplogasteromorpha</taxon>
        <taxon>Diplogasteroidea</taxon>
        <taxon>Neodiplogasteridae</taxon>
        <taxon>Pristionchus</taxon>
    </lineage>
</organism>
<evidence type="ECO:0000313" key="1">
    <source>
        <dbReference type="EnsemblMetazoa" id="PPA03738.1"/>
    </source>
</evidence>